<reference evidence="3" key="2">
    <citation type="submission" date="2016-02" db="EMBL/GenBank/DDBJ databases">
        <authorList>
            <person name="Wen L."/>
            <person name="He K."/>
            <person name="Yang H."/>
        </authorList>
    </citation>
    <scope>NUCLEOTIDE SEQUENCE</scope>
</reference>
<feature type="compositionally biased region" description="Basic and acidic residues" evidence="1">
    <location>
        <begin position="149"/>
        <end position="160"/>
    </location>
</feature>
<organism evidence="3">
    <name type="scientific">uncultured bacterium IN-11</name>
    <dbReference type="NCBI Taxonomy" id="1805589"/>
    <lineage>
        <taxon>Bacteria</taxon>
        <taxon>environmental samples</taxon>
    </lineage>
</organism>
<dbReference type="EMBL" id="KU736876">
    <property type="protein sequence ID" value="AMP42380.1"/>
    <property type="molecule type" value="Genomic_DNA"/>
</dbReference>
<sequence>MNNIGTIKRCCLGLVIAVAASTASANGSESGSKANQQKEFRDSVTEGSLRGMLGADPKEIMKYRRIIRDNAAARNAPVVGDYDPAIIQEIIDLDEMFELELESGEQAPRINIARYQSTAVSFIDAYGNPWAIRKVSSFLDRQVEIDRAIDTSAPEPKDLSDSVLEDDKDDAPKNTMLQGESGTSINDLQAGSFTVTALKNGVTGNITVYLHGLAKPISVMLVSQPATFHKQATIKVNGVSPSTPKESLFQDVGIQVGVEHDSDLNSILYGVTPTGAERMHVDGVAGQAWVKGKHLYLRTSLSVFSPKIVRSVRGNGKYTAYKLPLTTRVSGSDEYGRTHKISIKRLATAEAINEGLIE</sequence>
<feature type="signal peptide" evidence="2">
    <location>
        <begin position="1"/>
        <end position="25"/>
    </location>
</feature>
<dbReference type="InterPro" id="IPR022073">
    <property type="entry name" value="T4BSS_DotH_IcmK"/>
</dbReference>
<evidence type="ECO:0000256" key="2">
    <source>
        <dbReference type="SAM" id="SignalP"/>
    </source>
</evidence>
<evidence type="ECO:0000256" key="1">
    <source>
        <dbReference type="SAM" id="MobiDB-lite"/>
    </source>
</evidence>
<keyword evidence="2" id="KW-0732">Signal</keyword>
<reference evidence="3" key="1">
    <citation type="journal article" date="2016" name="Appl. Environ. Microbiol.">
        <title>Diversity of the Tetracycline Mobilome within a Chinese Pig Manure Sample.</title>
        <authorList>
            <person name="Leclercq S.O."/>
            <person name="Wang C."/>
            <person name="Zhu Y."/>
            <person name="Wu H."/>
            <person name="Du X."/>
            <person name="Liu Z."/>
            <person name="Feng J."/>
        </authorList>
    </citation>
    <scope>NUCLEOTIDE SEQUENCE</scope>
</reference>
<evidence type="ECO:0000313" key="3">
    <source>
        <dbReference type="EMBL" id="AMP42380.1"/>
    </source>
</evidence>
<dbReference type="AlphaFoldDB" id="A0A142BW92"/>
<feature type="region of interest" description="Disordered" evidence="1">
    <location>
        <begin position="149"/>
        <end position="183"/>
    </location>
</feature>
<accession>A0A142BW92</accession>
<proteinExistence type="predicted"/>
<feature type="chain" id="PRO_5007493293" evidence="2">
    <location>
        <begin position="26"/>
        <end position="358"/>
    </location>
</feature>
<dbReference type="Pfam" id="PF12293">
    <property type="entry name" value="T4BSS_DotH_IcmK"/>
    <property type="match status" value="1"/>
</dbReference>
<name>A0A142BW92_9BACT</name>
<protein>
    <submittedName>
        <fullName evidence="3">Intercellular transfer by conjugation</fullName>
    </submittedName>
</protein>